<dbReference type="RefSeq" id="XP_026613902.1">
    <property type="nucleotide sequence ID" value="XM_026755236.1"/>
</dbReference>
<dbReference type="AlphaFoldDB" id="A0A397GX43"/>
<name>A0A397GX43_ASPTH</name>
<evidence type="ECO:0000313" key="1">
    <source>
        <dbReference type="EMBL" id="RHZ54228.1"/>
    </source>
</evidence>
<comment type="caution">
    <text evidence="1">The sequence shown here is derived from an EMBL/GenBank/DDBJ whole genome shotgun (WGS) entry which is preliminary data.</text>
</comment>
<dbReference type="GeneID" id="38123591"/>
<accession>A0A397GX43</accession>
<organism evidence="1 2">
    <name type="scientific">Aspergillus thermomutatus</name>
    <name type="common">Neosartorya pseudofischeri</name>
    <dbReference type="NCBI Taxonomy" id="41047"/>
    <lineage>
        <taxon>Eukaryota</taxon>
        <taxon>Fungi</taxon>
        <taxon>Dikarya</taxon>
        <taxon>Ascomycota</taxon>
        <taxon>Pezizomycotina</taxon>
        <taxon>Eurotiomycetes</taxon>
        <taxon>Eurotiomycetidae</taxon>
        <taxon>Eurotiales</taxon>
        <taxon>Aspergillaceae</taxon>
        <taxon>Aspergillus</taxon>
        <taxon>Aspergillus subgen. Fumigati</taxon>
    </lineage>
</organism>
<dbReference type="InterPro" id="IPR036047">
    <property type="entry name" value="F-box-like_dom_sf"/>
</dbReference>
<protein>
    <recommendedName>
        <fullName evidence="3">F-box domain-containing protein</fullName>
    </recommendedName>
</protein>
<sequence>MNNVYHNNETMRDHAQNNLETKTTFLSLPPELHLLISSHLRFPDIVYFRITCAYLYSLLPPLTHSQLLLAETTDYALSKDIYACRYCLRLRPASRFADRMRRRRRSKYGRDAEKRFCVECGLQPRAGTDEEARYGPGAQMRINGVLYVICITCRRFALGYGGGIECQECGLDRERVRQQKLLQIRRDSGIYGALVDEG</sequence>
<dbReference type="EMBL" id="NKHU02000113">
    <property type="protein sequence ID" value="RHZ54228.1"/>
    <property type="molecule type" value="Genomic_DNA"/>
</dbReference>
<evidence type="ECO:0000313" key="2">
    <source>
        <dbReference type="Proteomes" id="UP000215305"/>
    </source>
</evidence>
<proteinExistence type="predicted"/>
<gene>
    <name evidence="1" type="ORF">CDV56_101617</name>
</gene>
<reference evidence="1" key="1">
    <citation type="submission" date="2018-08" db="EMBL/GenBank/DDBJ databases">
        <title>Draft genome sequence of azole-resistant Aspergillus thermomutatus (Neosartorya pseudofischeri) strain HMR AF 39, isolated from a human nasal aspirate.</title>
        <authorList>
            <person name="Parent-Michaud M."/>
            <person name="Dufresne P.J."/>
            <person name="Fournier E."/>
            <person name="Martineau C."/>
            <person name="Moreira S."/>
            <person name="Perkins V."/>
            <person name="De Repentigny L."/>
            <person name="Dufresne S.F."/>
        </authorList>
    </citation>
    <scope>NUCLEOTIDE SEQUENCE [LARGE SCALE GENOMIC DNA]</scope>
    <source>
        <strain evidence="1">HMR AF 39</strain>
    </source>
</reference>
<keyword evidence="2" id="KW-1185">Reference proteome</keyword>
<dbReference type="SUPFAM" id="SSF81383">
    <property type="entry name" value="F-box domain"/>
    <property type="match status" value="1"/>
</dbReference>
<dbReference type="OrthoDB" id="5281164at2759"/>
<dbReference type="VEuPathDB" id="FungiDB:CDV56_101617"/>
<evidence type="ECO:0008006" key="3">
    <source>
        <dbReference type="Google" id="ProtNLM"/>
    </source>
</evidence>
<dbReference type="Proteomes" id="UP000215305">
    <property type="component" value="Unassembled WGS sequence"/>
</dbReference>